<dbReference type="EMBL" id="WNWM01000002">
    <property type="protein sequence ID" value="MUI11686.1"/>
    <property type="molecule type" value="Genomic_DNA"/>
</dbReference>
<gene>
    <name evidence="4" type="ORF">GJV26_04190</name>
</gene>
<evidence type="ECO:0000259" key="3">
    <source>
        <dbReference type="PROSITE" id="PS01124"/>
    </source>
</evidence>
<dbReference type="InterPro" id="IPR009594">
    <property type="entry name" value="Tscrpt_reg_HTH_AraC_N"/>
</dbReference>
<dbReference type="Pfam" id="PF06719">
    <property type="entry name" value="AraC_N"/>
    <property type="match status" value="1"/>
</dbReference>
<dbReference type="Gene3D" id="1.10.10.60">
    <property type="entry name" value="Homeodomain-like"/>
    <property type="match status" value="2"/>
</dbReference>
<dbReference type="SMART" id="SM00342">
    <property type="entry name" value="HTH_ARAC"/>
    <property type="match status" value="1"/>
</dbReference>
<dbReference type="OrthoDB" id="34150at2"/>
<evidence type="ECO:0000313" key="4">
    <source>
        <dbReference type="EMBL" id="MUI11686.1"/>
    </source>
</evidence>
<evidence type="ECO:0000313" key="5">
    <source>
        <dbReference type="Proteomes" id="UP000431684"/>
    </source>
</evidence>
<evidence type="ECO:0000256" key="2">
    <source>
        <dbReference type="ARBA" id="ARBA00023163"/>
    </source>
</evidence>
<proteinExistence type="predicted"/>
<dbReference type="Proteomes" id="UP000431684">
    <property type="component" value="Unassembled WGS sequence"/>
</dbReference>
<dbReference type="PROSITE" id="PS01124">
    <property type="entry name" value="HTH_ARAC_FAMILY_2"/>
    <property type="match status" value="1"/>
</dbReference>
<feature type="domain" description="HTH araC/xylS-type" evidence="3">
    <location>
        <begin position="192"/>
        <end position="290"/>
    </location>
</feature>
<reference evidence="4 5" key="1">
    <citation type="submission" date="2019-11" db="EMBL/GenBank/DDBJ databases">
        <title>Draft Genome Sequences of Six Type Strains of the Genus Massilia.</title>
        <authorList>
            <person name="Miess H."/>
            <person name="Frediansyah A."/>
            <person name="Goeker M."/>
            <person name="Gross H."/>
        </authorList>
    </citation>
    <scope>NUCLEOTIDE SEQUENCE [LARGE SCALE GENOMIC DNA]</scope>
    <source>
        <strain evidence="4 5">DSM 17513</strain>
    </source>
</reference>
<keyword evidence="2" id="KW-0804">Transcription</keyword>
<accession>A0A6I3X7F5</accession>
<dbReference type="GO" id="GO:0003700">
    <property type="term" value="F:DNA-binding transcription factor activity"/>
    <property type="evidence" value="ECO:0007669"/>
    <property type="project" value="InterPro"/>
</dbReference>
<dbReference type="GO" id="GO:0043565">
    <property type="term" value="F:sequence-specific DNA binding"/>
    <property type="evidence" value="ECO:0007669"/>
    <property type="project" value="InterPro"/>
</dbReference>
<comment type="caution">
    <text evidence="4">The sequence shown here is derived from an EMBL/GenBank/DDBJ whole genome shotgun (WGS) entry which is preliminary data.</text>
</comment>
<keyword evidence="5" id="KW-1185">Reference proteome</keyword>
<dbReference type="InterPro" id="IPR009057">
    <property type="entry name" value="Homeodomain-like_sf"/>
</dbReference>
<dbReference type="RefSeq" id="WP_155707726.1">
    <property type="nucleotide sequence ID" value="NZ_BMWU01000003.1"/>
</dbReference>
<protein>
    <submittedName>
        <fullName evidence="4">Helix-turn-helix domain-containing protein</fullName>
    </submittedName>
</protein>
<dbReference type="Pfam" id="PF12833">
    <property type="entry name" value="HTH_18"/>
    <property type="match status" value="1"/>
</dbReference>
<name>A0A6I3X7F5_9BURK</name>
<dbReference type="InterPro" id="IPR018060">
    <property type="entry name" value="HTH_AraC"/>
</dbReference>
<dbReference type="AlphaFoldDB" id="A0A6I3X7F5"/>
<dbReference type="SUPFAM" id="SSF46689">
    <property type="entry name" value="Homeodomain-like"/>
    <property type="match status" value="2"/>
</dbReference>
<evidence type="ECO:0000256" key="1">
    <source>
        <dbReference type="ARBA" id="ARBA00023015"/>
    </source>
</evidence>
<dbReference type="PANTHER" id="PTHR43436">
    <property type="entry name" value="ARAC-FAMILY TRANSCRIPTIONAL REGULATOR"/>
    <property type="match status" value="1"/>
</dbReference>
<organism evidence="4 5">
    <name type="scientific">Pseudoduganella dura</name>
    <dbReference type="NCBI Taxonomy" id="321982"/>
    <lineage>
        <taxon>Bacteria</taxon>
        <taxon>Pseudomonadati</taxon>
        <taxon>Pseudomonadota</taxon>
        <taxon>Betaproteobacteria</taxon>
        <taxon>Burkholderiales</taxon>
        <taxon>Oxalobacteraceae</taxon>
        <taxon>Telluria group</taxon>
        <taxon>Pseudoduganella</taxon>
    </lineage>
</organism>
<keyword evidence="1" id="KW-0805">Transcription regulation</keyword>
<sequence length="310" mass="33877">MSDSRQRRIIALLERLAPHEGYTLSSLPGLKFMRANGSIARTPVLYEPCIVIVCQGRKRGFLGGQAYTYDAHHYLVLSVPLPFESETEAGPGEPMLAVSVPIDLKVAAELVLALEERHRQHGAPPSGILSTPLDERMSDTLLRLLEALQSEADAAILGPAIVRELVYRVLTGPQGGAIRAALTQQSHFGKIGKALRRIHASYDRPIDVGTLASEAGMSVAAFHAHFKAVTQTTPIQYLKTTRLHKARLLMVQDGLNAATACHRVGYESSSQFSREFKRFFGRTPASEAAEMKNALMQMPAQPASAHMTMQ</sequence>
<dbReference type="PANTHER" id="PTHR43436:SF2">
    <property type="entry name" value="ARAC_XYLS FAMILY TRANSCRIPTIONAL REGULATOR"/>
    <property type="match status" value="1"/>
</dbReference>